<reference evidence="1" key="1">
    <citation type="submission" date="2022-10" db="EMBL/GenBank/DDBJ databases">
        <title>The complete genomes of actinobacterial strains from the NBC collection.</title>
        <authorList>
            <person name="Joergensen T.S."/>
            <person name="Alvarez Arevalo M."/>
            <person name="Sterndorff E.B."/>
            <person name="Faurdal D."/>
            <person name="Vuksanovic O."/>
            <person name="Mourched A.-S."/>
            <person name="Charusanti P."/>
            <person name="Shaw S."/>
            <person name="Blin K."/>
            <person name="Weber T."/>
        </authorList>
    </citation>
    <scope>NUCLEOTIDE SEQUENCE</scope>
    <source>
        <strain evidence="1">NBC_00248</strain>
    </source>
</reference>
<evidence type="ECO:0000313" key="2">
    <source>
        <dbReference type="Proteomes" id="UP001432039"/>
    </source>
</evidence>
<dbReference type="RefSeq" id="WP_328965670.1">
    <property type="nucleotide sequence ID" value="NZ_CP108090.1"/>
</dbReference>
<sequence length="315" mass="35370">MTTNYLDVSAPSRIIGPDMPGEPGDEREKFACITEEYPDEVAEAARRAFLLSKLHSARTHPEGDIDDREHLVAALADRLGLDEQGKEEEVGGGVGYGFFYNEGFRRAFATGTSLGWDILCPDLPGGNVNNYLHLTAMNRAALGLEAFVSYYAQTAPRFKVYDWARPATPWQLDLPWSFMNPYLRDVPFHRARQAMGVTNTTVEVVPGTWRNTVHLWNASAGRYDLVYLFDYPATLAQQIAIRYSGSWGPIIETRQPSYSGTEPMGAFATSLTTRDYTGIWGPWAFLGRYDSYVRKDNLGFVVEFLDPNYNFAVKS</sequence>
<dbReference type="EMBL" id="CP108090">
    <property type="protein sequence ID" value="WUQ17450.1"/>
    <property type="molecule type" value="Genomic_DNA"/>
</dbReference>
<accession>A0ABZ1TNQ9</accession>
<proteinExistence type="predicted"/>
<evidence type="ECO:0000313" key="1">
    <source>
        <dbReference type="EMBL" id="WUQ17450.1"/>
    </source>
</evidence>
<name>A0ABZ1TNQ9_STRVG</name>
<keyword evidence="2" id="KW-1185">Reference proteome</keyword>
<protein>
    <submittedName>
        <fullName evidence="1">Uncharacterized protein</fullName>
    </submittedName>
</protein>
<dbReference type="Proteomes" id="UP001432039">
    <property type="component" value="Chromosome"/>
</dbReference>
<organism evidence="1 2">
    <name type="scientific">Streptomyces virginiae</name>
    <name type="common">Streptomyces cinnamonensis</name>
    <dbReference type="NCBI Taxonomy" id="1961"/>
    <lineage>
        <taxon>Bacteria</taxon>
        <taxon>Bacillati</taxon>
        <taxon>Actinomycetota</taxon>
        <taxon>Actinomycetes</taxon>
        <taxon>Kitasatosporales</taxon>
        <taxon>Streptomycetaceae</taxon>
        <taxon>Streptomyces</taxon>
    </lineage>
</organism>
<gene>
    <name evidence="1" type="ORF">OG517_42130</name>
</gene>